<comment type="caution">
    <text evidence="2">The sequence shown here is derived from an EMBL/GenBank/DDBJ whole genome shotgun (WGS) entry which is preliminary data.</text>
</comment>
<evidence type="ECO:0000313" key="2">
    <source>
        <dbReference type="EMBL" id="GIH60712.1"/>
    </source>
</evidence>
<dbReference type="RefSeq" id="WP_204047668.1">
    <property type="nucleotide sequence ID" value="NZ_BOOF01000005.1"/>
</dbReference>
<dbReference type="EMBL" id="BOOF01000005">
    <property type="protein sequence ID" value="GIH60712.1"/>
    <property type="molecule type" value="Genomic_DNA"/>
</dbReference>
<proteinExistence type="predicted"/>
<feature type="region of interest" description="Disordered" evidence="1">
    <location>
        <begin position="1"/>
        <end position="28"/>
    </location>
</feature>
<dbReference type="Proteomes" id="UP000660454">
    <property type="component" value="Unassembled WGS sequence"/>
</dbReference>
<evidence type="ECO:0008006" key="4">
    <source>
        <dbReference type="Google" id="ProtNLM"/>
    </source>
</evidence>
<organism evidence="2 3">
    <name type="scientific">Microbispora siamensis</name>
    <dbReference type="NCBI Taxonomy" id="564413"/>
    <lineage>
        <taxon>Bacteria</taxon>
        <taxon>Bacillati</taxon>
        <taxon>Actinomycetota</taxon>
        <taxon>Actinomycetes</taxon>
        <taxon>Streptosporangiales</taxon>
        <taxon>Streptosporangiaceae</taxon>
        <taxon>Microbispora</taxon>
    </lineage>
</organism>
<evidence type="ECO:0000256" key="1">
    <source>
        <dbReference type="SAM" id="MobiDB-lite"/>
    </source>
</evidence>
<dbReference type="Pfam" id="PF11387">
    <property type="entry name" value="DUF2795"/>
    <property type="match status" value="1"/>
</dbReference>
<evidence type="ECO:0000313" key="3">
    <source>
        <dbReference type="Proteomes" id="UP000660454"/>
    </source>
</evidence>
<accession>A0ABQ4GGY4</accession>
<gene>
    <name evidence="2" type="ORF">Msi02_15290</name>
</gene>
<protein>
    <recommendedName>
        <fullName evidence="4">DUF2795 domain-containing protein</fullName>
    </recommendedName>
</protein>
<reference evidence="2 3" key="1">
    <citation type="submission" date="2021-01" db="EMBL/GenBank/DDBJ databases">
        <title>Whole genome shotgun sequence of Microbispora siamensis NBRC 104113.</title>
        <authorList>
            <person name="Komaki H."/>
            <person name="Tamura T."/>
        </authorList>
    </citation>
    <scope>NUCLEOTIDE SEQUENCE [LARGE SCALE GENOMIC DNA]</scope>
    <source>
        <strain evidence="2 3">NBRC 104113</strain>
    </source>
</reference>
<sequence>MEQGIERDRPGQEHEPGSPEGLSRQEVDSRSDLARWISGTHAFPASRQDLLVRAESESAPDGVLSALRALPDRTFANVEDVAREFGLGGREQRD</sequence>
<dbReference type="InterPro" id="IPR021527">
    <property type="entry name" value="DUF2795"/>
</dbReference>
<keyword evidence="3" id="KW-1185">Reference proteome</keyword>
<name>A0ABQ4GGY4_9ACTN</name>